<protein>
    <submittedName>
        <fullName evidence="2">Putative nucleic acid-binding protein</fullName>
    </submittedName>
</protein>
<gene>
    <name evidence="2" type="ORF">BD293_2016</name>
</gene>
<proteinExistence type="predicted"/>
<accession>A0A543KE72</accession>
<evidence type="ECO:0000313" key="3">
    <source>
        <dbReference type="Proteomes" id="UP000320582"/>
    </source>
</evidence>
<feature type="domain" description="PIN" evidence="1">
    <location>
        <begin position="2"/>
        <end position="108"/>
    </location>
</feature>
<dbReference type="InterPro" id="IPR029060">
    <property type="entry name" value="PIN-like_dom_sf"/>
</dbReference>
<sequence>MKVVLDACVLYPSVLREILIGVAARGGFQPLWSTRILGEWQRAAARLGDAGALVASGEIARLRSQWPQAEIPADPEIEQRLWLPDPADAHVLATAIAAQADRLVTLNLKDFPTRMLATEGARAQSPDDFLMERWLHTPEIVTAAVQDAQHATEAASGRSQPVRPLLKRAKLPRLGKALTRDA</sequence>
<reference evidence="2 3" key="1">
    <citation type="submission" date="2019-06" db="EMBL/GenBank/DDBJ databases">
        <title>Genomic Encyclopedia of Archaeal and Bacterial Type Strains, Phase II (KMG-II): from individual species to whole genera.</title>
        <authorList>
            <person name="Goeker M."/>
        </authorList>
    </citation>
    <scope>NUCLEOTIDE SEQUENCE [LARGE SCALE GENOMIC DNA]</scope>
    <source>
        <strain evidence="2 3">DSM 18423</strain>
    </source>
</reference>
<organism evidence="2 3">
    <name type="scientific">Roseinatronobacter monicus</name>
    <dbReference type="NCBI Taxonomy" id="393481"/>
    <lineage>
        <taxon>Bacteria</taxon>
        <taxon>Pseudomonadati</taxon>
        <taxon>Pseudomonadota</taxon>
        <taxon>Alphaproteobacteria</taxon>
        <taxon>Rhodobacterales</taxon>
        <taxon>Paracoccaceae</taxon>
        <taxon>Roseinatronobacter</taxon>
    </lineage>
</organism>
<dbReference type="InterPro" id="IPR002716">
    <property type="entry name" value="PIN_dom"/>
</dbReference>
<keyword evidence="3" id="KW-1185">Reference proteome</keyword>
<dbReference type="SUPFAM" id="SSF88723">
    <property type="entry name" value="PIN domain-like"/>
    <property type="match status" value="1"/>
</dbReference>
<comment type="caution">
    <text evidence="2">The sequence shown here is derived from an EMBL/GenBank/DDBJ whole genome shotgun (WGS) entry which is preliminary data.</text>
</comment>
<dbReference type="Proteomes" id="UP000320582">
    <property type="component" value="Unassembled WGS sequence"/>
</dbReference>
<dbReference type="EMBL" id="VFPT01000001">
    <property type="protein sequence ID" value="TQM93383.1"/>
    <property type="molecule type" value="Genomic_DNA"/>
</dbReference>
<evidence type="ECO:0000313" key="2">
    <source>
        <dbReference type="EMBL" id="TQM93383.1"/>
    </source>
</evidence>
<dbReference type="NCBIfam" id="NF046100">
    <property type="entry name" value="RSP_2648_fam_PIN"/>
    <property type="match status" value="1"/>
</dbReference>
<dbReference type="Pfam" id="PF13470">
    <property type="entry name" value="PIN_3"/>
    <property type="match status" value="1"/>
</dbReference>
<evidence type="ECO:0000259" key="1">
    <source>
        <dbReference type="Pfam" id="PF13470"/>
    </source>
</evidence>
<dbReference type="RefSeq" id="WP_142081270.1">
    <property type="nucleotide sequence ID" value="NZ_VFPT01000001.1"/>
</dbReference>
<dbReference type="AlphaFoldDB" id="A0A543KE72"/>
<name>A0A543KE72_9RHOB</name>
<dbReference type="OrthoDB" id="211933at2"/>